<evidence type="ECO:0008006" key="4">
    <source>
        <dbReference type="Google" id="ProtNLM"/>
    </source>
</evidence>
<dbReference type="EMBL" id="NSGR01000008">
    <property type="protein sequence ID" value="PCH12785.1"/>
    <property type="molecule type" value="Genomic_DNA"/>
</dbReference>
<dbReference type="Proteomes" id="UP000217465">
    <property type="component" value="Unassembled WGS sequence"/>
</dbReference>
<gene>
    <name evidence="2" type="ORF">A9Y57_01504</name>
</gene>
<accession>A0A854WDV0</accession>
<dbReference type="InterPro" id="IPR010738">
    <property type="entry name" value="DUF1310"/>
</dbReference>
<evidence type="ECO:0000256" key="1">
    <source>
        <dbReference type="SAM" id="Phobius"/>
    </source>
</evidence>
<dbReference type="RefSeq" id="WP_096633704.1">
    <property type="nucleotide sequence ID" value="NZ_NSGR01000008.1"/>
</dbReference>
<keyword evidence="1" id="KW-0472">Membrane</keyword>
<reference evidence="2 3" key="1">
    <citation type="submission" date="2016-06" db="EMBL/GenBank/DDBJ databases">
        <authorList>
            <person name="Haines A.N."/>
            <person name="Council K.R."/>
        </authorList>
    </citation>
    <scope>NUCLEOTIDE SEQUENCE [LARGE SCALE GENOMIC DNA]</scope>
    <source>
        <strain evidence="2 3">SP158-29</strain>
    </source>
</reference>
<protein>
    <recommendedName>
        <fullName evidence="4">DUF1310 family protein</fullName>
    </recommendedName>
</protein>
<organism evidence="2 3">
    <name type="scientific">Streptococcus parauberis</name>
    <dbReference type="NCBI Taxonomy" id="1348"/>
    <lineage>
        <taxon>Bacteria</taxon>
        <taxon>Bacillati</taxon>
        <taxon>Bacillota</taxon>
        <taxon>Bacilli</taxon>
        <taxon>Lactobacillales</taxon>
        <taxon>Streptococcaceae</taxon>
        <taxon>Streptococcus</taxon>
    </lineage>
</organism>
<proteinExistence type="predicted"/>
<name>A0A854WDV0_9STRE</name>
<evidence type="ECO:0000313" key="2">
    <source>
        <dbReference type="EMBL" id="PCH12785.1"/>
    </source>
</evidence>
<feature type="transmembrane region" description="Helical" evidence="1">
    <location>
        <begin position="6"/>
        <end position="24"/>
    </location>
</feature>
<comment type="caution">
    <text evidence="2">The sequence shown here is derived from an EMBL/GenBank/DDBJ whole genome shotgun (WGS) entry which is preliminary data.</text>
</comment>
<sequence>MKKKYWILIILLITVFEGMGFMIFKQHTEKEKMIAIAHSVEAKKVYDIKIEYENKEASANKINDFRIKKYSIDDKSLDYNPMGGLMISLIINDNSDLTIDFNLIDNGDGTYHSAYFALSEDLSKMLGY</sequence>
<keyword evidence="1" id="KW-0812">Transmembrane</keyword>
<dbReference type="Pfam" id="PF07006">
    <property type="entry name" value="DUF1310"/>
    <property type="match status" value="1"/>
</dbReference>
<dbReference type="AlphaFoldDB" id="A0A854WDV0"/>
<keyword evidence="1" id="KW-1133">Transmembrane helix</keyword>
<evidence type="ECO:0000313" key="3">
    <source>
        <dbReference type="Proteomes" id="UP000217465"/>
    </source>
</evidence>